<feature type="transmembrane region" description="Helical" evidence="13">
    <location>
        <begin position="166"/>
        <end position="190"/>
    </location>
</feature>
<feature type="domain" description="Cytochrome b561" evidence="14">
    <location>
        <begin position="98"/>
        <end position="299"/>
    </location>
</feature>
<proteinExistence type="predicted"/>
<dbReference type="GO" id="GO:0140571">
    <property type="term" value="F:transmembrane ascorbate ferrireductase activity"/>
    <property type="evidence" value="ECO:0007669"/>
    <property type="project" value="UniProtKB-EC"/>
</dbReference>
<dbReference type="GO" id="GO:0016020">
    <property type="term" value="C:membrane"/>
    <property type="evidence" value="ECO:0007669"/>
    <property type="project" value="UniProtKB-SubCell"/>
</dbReference>
<keyword evidence="6" id="KW-0479">Metal-binding</keyword>
<evidence type="ECO:0000256" key="12">
    <source>
        <dbReference type="SAM" id="MobiDB-lite"/>
    </source>
</evidence>
<dbReference type="OrthoDB" id="6372137at2759"/>
<keyword evidence="4" id="KW-0349">Heme</keyword>
<dbReference type="InterPro" id="IPR006593">
    <property type="entry name" value="Cyt_b561/ferric_Rdtase_TM"/>
</dbReference>
<feature type="transmembrane region" description="Helical" evidence="13">
    <location>
        <begin position="276"/>
        <end position="297"/>
    </location>
</feature>
<dbReference type="SMART" id="SM00665">
    <property type="entry name" value="B561"/>
    <property type="match status" value="1"/>
</dbReference>
<dbReference type="GO" id="GO:0140575">
    <property type="term" value="F:transmembrane monodehydroascorbate reductase activity"/>
    <property type="evidence" value="ECO:0007669"/>
    <property type="project" value="InterPro"/>
</dbReference>
<comment type="caution">
    <text evidence="15">The sequence shown here is derived from an EMBL/GenBank/DDBJ whole genome shotgun (WGS) entry which is preliminary data.</text>
</comment>
<feature type="transmembrane region" description="Helical" evidence="13">
    <location>
        <begin position="210"/>
        <end position="228"/>
    </location>
</feature>
<dbReference type="EC" id="7.2.1.3" evidence="11"/>
<dbReference type="GO" id="GO:0046872">
    <property type="term" value="F:metal ion binding"/>
    <property type="evidence" value="ECO:0007669"/>
    <property type="project" value="UniProtKB-KW"/>
</dbReference>
<gene>
    <name evidence="15" type="ORF">DGYR_LOCUS2549</name>
</gene>
<reference evidence="15 16" key="1">
    <citation type="submission" date="2020-08" db="EMBL/GenBank/DDBJ databases">
        <authorList>
            <person name="Hejnol A."/>
        </authorList>
    </citation>
    <scope>NUCLEOTIDE SEQUENCE [LARGE SCALE GENOMIC DNA]</scope>
</reference>
<evidence type="ECO:0000256" key="1">
    <source>
        <dbReference type="ARBA" id="ARBA00001970"/>
    </source>
</evidence>
<accession>A0A7I8VB70</accession>
<evidence type="ECO:0000256" key="8">
    <source>
        <dbReference type="ARBA" id="ARBA00022989"/>
    </source>
</evidence>
<evidence type="ECO:0000313" key="16">
    <source>
        <dbReference type="Proteomes" id="UP000549394"/>
    </source>
</evidence>
<dbReference type="Gene3D" id="1.20.120.1770">
    <property type="match status" value="1"/>
</dbReference>
<evidence type="ECO:0000256" key="10">
    <source>
        <dbReference type="ARBA" id="ARBA00023136"/>
    </source>
</evidence>
<comment type="cofactor">
    <cofactor evidence="1">
        <name>heme b</name>
        <dbReference type="ChEBI" id="CHEBI:60344"/>
    </cofactor>
</comment>
<feature type="transmembrane region" description="Helical" evidence="13">
    <location>
        <begin position="134"/>
        <end position="154"/>
    </location>
</feature>
<dbReference type="PANTHER" id="PTHR15422">
    <property type="entry name" value="OS05G0565100 PROTEIN"/>
    <property type="match status" value="1"/>
</dbReference>
<feature type="transmembrane region" description="Helical" evidence="13">
    <location>
        <begin position="352"/>
        <end position="372"/>
    </location>
</feature>
<evidence type="ECO:0000256" key="13">
    <source>
        <dbReference type="SAM" id="Phobius"/>
    </source>
</evidence>
<dbReference type="InterPro" id="IPR045150">
    <property type="entry name" value="CYB561D1/2"/>
</dbReference>
<evidence type="ECO:0000256" key="3">
    <source>
        <dbReference type="ARBA" id="ARBA00022448"/>
    </source>
</evidence>
<keyword evidence="16" id="KW-1185">Reference proteome</keyword>
<evidence type="ECO:0000256" key="5">
    <source>
        <dbReference type="ARBA" id="ARBA00022692"/>
    </source>
</evidence>
<dbReference type="EMBL" id="CAJFCJ010000004">
    <property type="protein sequence ID" value="CAD5113584.1"/>
    <property type="molecule type" value="Genomic_DNA"/>
</dbReference>
<comment type="subcellular location">
    <subcellularLocation>
        <location evidence="2">Membrane</location>
        <topology evidence="2">Multi-pass membrane protein</topology>
    </subcellularLocation>
</comment>
<evidence type="ECO:0000256" key="9">
    <source>
        <dbReference type="ARBA" id="ARBA00023004"/>
    </source>
</evidence>
<organism evidence="15 16">
    <name type="scientific">Dimorphilus gyrociliatus</name>
    <dbReference type="NCBI Taxonomy" id="2664684"/>
    <lineage>
        <taxon>Eukaryota</taxon>
        <taxon>Metazoa</taxon>
        <taxon>Spiralia</taxon>
        <taxon>Lophotrochozoa</taxon>
        <taxon>Annelida</taxon>
        <taxon>Polychaeta</taxon>
        <taxon>Polychaeta incertae sedis</taxon>
        <taxon>Dinophilidae</taxon>
        <taxon>Dimorphilus</taxon>
    </lineage>
</organism>
<evidence type="ECO:0000256" key="7">
    <source>
        <dbReference type="ARBA" id="ARBA00022982"/>
    </source>
</evidence>
<dbReference type="Proteomes" id="UP000549394">
    <property type="component" value="Unassembled WGS sequence"/>
</dbReference>
<feature type="region of interest" description="Disordered" evidence="12">
    <location>
        <begin position="305"/>
        <end position="345"/>
    </location>
</feature>
<feature type="transmembrane region" description="Helical" evidence="13">
    <location>
        <begin position="240"/>
        <end position="264"/>
    </location>
</feature>
<dbReference type="PANTHER" id="PTHR15422:SF24">
    <property type="entry name" value="DOMON RELATED DOMAIN-CONTAINING PROTEIN"/>
    <property type="match status" value="1"/>
</dbReference>
<dbReference type="CDD" id="cd08760">
    <property type="entry name" value="Cyt_b561_FRRS1_like"/>
    <property type="match status" value="1"/>
</dbReference>
<evidence type="ECO:0000313" key="15">
    <source>
        <dbReference type="EMBL" id="CAD5113584.1"/>
    </source>
</evidence>
<evidence type="ECO:0000256" key="4">
    <source>
        <dbReference type="ARBA" id="ARBA00022617"/>
    </source>
</evidence>
<keyword evidence="3" id="KW-0813">Transport</keyword>
<keyword evidence="8 13" id="KW-1133">Transmembrane helix</keyword>
<keyword evidence="7" id="KW-0249">Electron transport</keyword>
<name>A0A7I8VB70_9ANNE</name>
<dbReference type="PROSITE" id="PS50939">
    <property type="entry name" value="CYTOCHROME_B561"/>
    <property type="match status" value="1"/>
</dbReference>
<evidence type="ECO:0000256" key="6">
    <source>
        <dbReference type="ARBA" id="ARBA00022723"/>
    </source>
</evidence>
<dbReference type="GO" id="GO:0020037">
    <property type="term" value="F:heme binding"/>
    <property type="evidence" value="ECO:0007669"/>
    <property type="project" value="TreeGrafter"/>
</dbReference>
<evidence type="ECO:0000259" key="14">
    <source>
        <dbReference type="PROSITE" id="PS50939"/>
    </source>
</evidence>
<sequence>MGKDSVLACLRTGADDKRIQMLYTADHGKAPKNIGTPDILKYNIRNAKTWVVDGSVTCKFGRRINTNFTEIYDIDEKKYYALFARGKIDNNEIKQHDKDKRYIIKNRKIDFMKVVPITDGKVKTSGYIKAHGCLMAIAWMFFAPVGIFTARYLKTFFKEEKNPDEAWSFIHWACMATTVVLTVIAFALIYIENGGYKSLDSYPHAAHPPLGVFIFVVCLVNPVGGLFLSNMDKDDSRRVFILWIHRLFGILAAILSLVQVMIGLDLPKANSGSSTVKWWVLVMLIVNTIYGIILDLVKCGEDNDKDNKDGDHGMDSVVTKPDRADKPERKDGEPDESTREGRDEKRYRTRQGIYGAIIVSGIGLTIRVLVAVGTD</sequence>
<evidence type="ECO:0000256" key="2">
    <source>
        <dbReference type="ARBA" id="ARBA00004141"/>
    </source>
</evidence>
<protein>
    <recommendedName>
        <fullName evidence="11">ascorbate ferrireductase (transmembrane)</fullName>
        <ecNumber evidence="11">7.2.1.3</ecNumber>
    </recommendedName>
</protein>
<dbReference type="Pfam" id="PF03188">
    <property type="entry name" value="Cytochrom_B561"/>
    <property type="match status" value="1"/>
</dbReference>
<keyword evidence="9" id="KW-0408">Iron</keyword>
<keyword evidence="5 13" id="KW-0812">Transmembrane</keyword>
<evidence type="ECO:0000256" key="11">
    <source>
        <dbReference type="ARBA" id="ARBA00024225"/>
    </source>
</evidence>
<dbReference type="AlphaFoldDB" id="A0A7I8VB70"/>
<keyword evidence="10 13" id="KW-0472">Membrane</keyword>